<dbReference type="GO" id="GO:0015234">
    <property type="term" value="F:thiamine transmembrane transporter activity"/>
    <property type="evidence" value="ECO:0007669"/>
    <property type="project" value="InterPro"/>
</dbReference>
<dbReference type="Proteomes" id="UP000461595">
    <property type="component" value="Unassembled WGS sequence"/>
</dbReference>
<dbReference type="Pfam" id="PF09515">
    <property type="entry name" value="Thia_YuaJ"/>
    <property type="match status" value="1"/>
</dbReference>
<dbReference type="OrthoDB" id="9795813at2"/>
<keyword evidence="1" id="KW-0812">Transmembrane</keyword>
<feature type="transmembrane region" description="Helical" evidence="1">
    <location>
        <begin position="28"/>
        <end position="45"/>
    </location>
</feature>
<proteinExistence type="predicted"/>
<dbReference type="NCBIfam" id="TIGR02357">
    <property type="entry name" value="ECF_ThiT_YuaJ"/>
    <property type="match status" value="1"/>
</dbReference>
<feature type="transmembrane region" description="Helical" evidence="1">
    <location>
        <begin position="78"/>
        <end position="98"/>
    </location>
</feature>
<evidence type="ECO:0000256" key="1">
    <source>
        <dbReference type="SAM" id="Phobius"/>
    </source>
</evidence>
<reference evidence="2 3" key="1">
    <citation type="submission" date="2019-12" db="EMBL/GenBank/DDBJ databases">
        <title>Microbes associate with the intestines of laboratory mice.</title>
        <authorList>
            <person name="Navarre W."/>
            <person name="Wong E."/>
        </authorList>
    </citation>
    <scope>NUCLEOTIDE SEQUENCE [LARGE SCALE GENOMIC DNA]</scope>
    <source>
        <strain evidence="2 3">NM51_B2-22</strain>
    </source>
</reference>
<comment type="caution">
    <text evidence="2">The sequence shown here is derived from an EMBL/GenBank/DDBJ whole genome shotgun (WGS) entry which is preliminary data.</text>
</comment>
<feature type="transmembrane region" description="Helical" evidence="1">
    <location>
        <begin position="52"/>
        <end position="72"/>
    </location>
</feature>
<protein>
    <submittedName>
        <fullName evidence="2">Energy-coupled thiamine transporter ThiT</fullName>
    </submittedName>
</protein>
<keyword evidence="1" id="KW-0472">Membrane</keyword>
<organism evidence="2 3">
    <name type="scientific">Streptococcus danieliae</name>
    <dbReference type="NCBI Taxonomy" id="747656"/>
    <lineage>
        <taxon>Bacteria</taxon>
        <taxon>Bacillati</taxon>
        <taxon>Bacillota</taxon>
        <taxon>Bacilli</taxon>
        <taxon>Lactobacillales</taxon>
        <taxon>Streptococcaceae</taxon>
        <taxon>Streptococcus</taxon>
    </lineage>
</organism>
<dbReference type="EMBL" id="WSRS01000029">
    <property type="protein sequence ID" value="MVX58865.1"/>
    <property type="molecule type" value="Genomic_DNA"/>
</dbReference>
<dbReference type="AlphaFoldDB" id="A0A7X3G8B5"/>
<dbReference type="GO" id="GO:0005886">
    <property type="term" value="C:plasma membrane"/>
    <property type="evidence" value="ECO:0007669"/>
    <property type="project" value="InterPro"/>
</dbReference>
<feature type="transmembrane region" description="Helical" evidence="1">
    <location>
        <begin position="110"/>
        <end position="128"/>
    </location>
</feature>
<evidence type="ECO:0000313" key="3">
    <source>
        <dbReference type="Proteomes" id="UP000461595"/>
    </source>
</evidence>
<evidence type="ECO:0000313" key="2">
    <source>
        <dbReference type="EMBL" id="MVX58865.1"/>
    </source>
</evidence>
<feature type="transmembrane region" description="Helical" evidence="1">
    <location>
        <begin position="148"/>
        <end position="174"/>
    </location>
</feature>
<sequence length="184" mass="20108">MSKNMLVLTEAAIFAALAMSLSLLPDFASWFTPSFGTIPLILFSLRRGLKAGLLAGLCWGLLHFLLSKVYYLSIPQVVIEYIFAFLVMGLAGLFSTPLKQALAKGQTAKAFSLASLGAITAILVRYLFHFWAGILFWSDYAPEGMSPVLYSLSVNATAGGLTLLVTLVVLYPLLYLQPKFFQGR</sequence>
<dbReference type="RefSeq" id="WP_160332676.1">
    <property type="nucleotide sequence ID" value="NZ_WSRS01000029.1"/>
</dbReference>
<dbReference type="InterPro" id="IPR012651">
    <property type="entry name" value="Thia_Transptr_ThiT"/>
</dbReference>
<name>A0A7X3G8B5_9STRE</name>
<keyword evidence="1" id="KW-1133">Transmembrane helix</keyword>
<accession>A0A7X3G8B5</accession>
<dbReference type="Gene3D" id="1.10.1760.20">
    <property type="match status" value="1"/>
</dbReference>
<gene>
    <name evidence="2" type="primary">thiT</name>
    <name evidence="2" type="ORF">E5983_04280</name>
</gene>